<protein>
    <recommendedName>
        <fullName evidence="2">Reverse transcriptase domain-containing protein</fullName>
    </recommendedName>
</protein>
<evidence type="ECO:0000313" key="3">
    <source>
        <dbReference type="EMBL" id="CAH14302.1"/>
    </source>
</evidence>
<organism evidence="3 4">
    <name type="scientific">Legionella pneumophila (strain Lens)</name>
    <dbReference type="NCBI Taxonomy" id="297245"/>
    <lineage>
        <taxon>Bacteria</taxon>
        <taxon>Pseudomonadati</taxon>
        <taxon>Pseudomonadota</taxon>
        <taxon>Gammaproteobacteria</taxon>
        <taxon>Legionellales</taxon>
        <taxon>Legionellaceae</taxon>
        <taxon>Legionella</taxon>
    </lineage>
</organism>
<dbReference type="EMBL" id="CR628337">
    <property type="protein sequence ID" value="CAH14302.1"/>
    <property type="molecule type" value="Genomic_DNA"/>
</dbReference>
<evidence type="ECO:0000259" key="2">
    <source>
        <dbReference type="Pfam" id="PF00078"/>
    </source>
</evidence>
<dbReference type="InterPro" id="IPR036526">
    <property type="entry name" value="C-N_Hydrolase_sf"/>
</dbReference>
<proteinExistence type="predicted"/>
<dbReference type="Pfam" id="PF00078">
    <property type="entry name" value="RVT_1"/>
    <property type="match status" value="1"/>
</dbReference>
<dbReference type="Gene3D" id="3.60.110.10">
    <property type="entry name" value="Carbon-nitrogen hydrolase"/>
    <property type="match status" value="1"/>
</dbReference>
<dbReference type="AlphaFoldDB" id="Q5X0E8"/>
<dbReference type="CDD" id="cd01646">
    <property type="entry name" value="RT_Bac_retron_I"/>
    <property type="match status" value="1"/>
</dbReference>
<evidence type="ECO:0000313" key="4">
    <source>
        <dbReference type="Proteomes" id="UP000002517"/>
    </source>
</evidence>
<dbReference type="LegioList" id="lpl0072"/>
<accession>Q5X0E8</accession>
<feature type="region of interest" description="Disordered" evidence="1">
    <location>
        <begin position="1010"/>
        <end position="1039"/>
    </location>
</feature>
<dbReference type="HOGENOM" id="CLU_006589_0_0_6"/>
<evidence type="ECO:0000256" key="1">
    <source>
        <dbReference type="SAM" id="MobiDB-lite"/>
    </source>
</evidence>
<gene>
    <name evidence="3" type="ordered locus">lpl0072</name>
</gene>
<sequence length="1039" mass="120699">MGYTARFQGWENLSLSDMLVAYRKAKADNFFENIFPSSSKFAEYERDLIKNLKILLKRLQSNNGFETCDDLLGIPRLIPKKMTPNLKGEEINGHIHYLKGEKINGHIHFSNPAREFISLKENYNLDAEFRVVGDFPIDTHIISALWINMIGYKFDAVLSNNVYSSRLRRINSEDCQSNLFHISAINSFEPYFHRYQKWREDGLKAIRDNLHNSRNVIAASLDLENFFHNIDPSFLSSEAFVKELIGDLSEDEAEFNVQMSQFLKRWSDKASSLFDKKPFKGGLVVGLTATRVISNIILYKFDKLVKEKITPIHYGRYVDDLFLVILDPGNVRNIVEFMDYLKNRLGEDYLSNGNEKWSIKLGKDYQKKSIFQFQTEKQRLFVLEGQAGCDLLDSIEKEIKELSSEHRMMPMPDQLDQTTAARVLSASDNTREQADTLHRADGLTIRRLSWVLQLRHFELLARDLPANEWKEERKEFYQFIKSHIIRTDKFFEFYKYLPRILGFAINQGELNKALDIVNCTFKCIEELKDVNKIKINGKEISSENKNDVLNKLKESLIEAYKEALFRYLDLSNYINKNNNFIFSEKDKKIIKQILSKLNPLESDIIFEKSKKLLISDLANIPYKEFLSKAYAKILLQEFNSDRQTEIMHEFQEADLLNTKNLKEFLNKRKKIIHQVDFYCPFLFPTRPYTPEEIASISPECIWPQKSKGESPRAIWSKYVQALKGVWIKPSVLDEEVDLSEKNIIRVGSLLKDRIIVAITSLKTSEDEWSHSACGKPSLTLKRYKRISKLINQALQLSPKPDYLIFPELSIPIDWIPSISNRLLKSGISLIAGTEYRGKKENKIFSEACLCLIDNNLGYPASIRIWQPKLNPAVGEEYKLLSIFGKTWYKDKKSLKETIYNHNNFYFGVMVCSELQNSKLRISYQGNIDALMILSWNKDIETFSKLIESAALDLHAYIIMVNNRKYGDSRVRVPSKQEFKRDLVRLRGGKNDFLVSVELDINALRTFQSRAKSWPRDEDPFKPVPEGFESSPGRKKIPPR</sequence>
<name>Q5X0E8_LEGPL</name>
<dbReference type="SUPFAM" id="SSF56317">
    <property type="entry name" value="Carbon-nitrogen hydrolase"/>
    <property type="match status" value="1"/>
</dbReference>
<dbReference type="KEGG" id="lpf:lpl0072"/>
<feature type="domain" description="Reverse transcriptase" evidence="2">
    <location>
        <begin position="160"/>
        <end position="358"/>
    </location>
</feature>
<dbReference type="RefSeq" id="WP_011214360.1">
    <property type="nucleotide sequence ID" value="NC_006369.1"/>
</dbReference>
<dbReference type="Proteomes" id="UP000002517">
    <property type="component" value="Chromosome"/>
</dbReference>
<dbReference type="InterPro" id="IPR000477">
    <property type="entry name" value="RT_dom"/>
</dbReference>
<reference evidence="3 4" key="1">
    <citation type="journal article" date="2004" name="Nat. Genet.">
        <title>Evidence in the Legionella pneumophila genome for exploitation of host cell functions and high genome plasticity.</title>
        <authorList>
            <person name="Cazalet C."/>
            <person name="Rusniok C."/>
            <person name="Bruggemann H."/>
            <person name="Zidane N."/>
            <person name="Magnier A."/>
            <person name="Ma L."/>
            <person name="Tichit M."/>
            <person name="Jarraud S."/>
            <person name="Bouchier C."/>
            <person name="Vandenesch F."/>
            <person name="Kunst F."/>
            <person name="Etienne J."/>
            <person name="Glaser P."/>
            <person name="Buchrieser C."/>
        </authorList>
    </citation>
    <scope>NUCLEOTIDE SEQUENCE [LARGE SCALE GENOMIC DNA]</scope>
    <source>
        <strain evidence="3 4">Lens</strain>
    </source>
</reference>